<evidence type="ECO:0000313" key="3">
    <source>
        <dbReference type="EMBL" id="CBL16769.1"/>
    </source>
</evidence>
<dbReference type="InterPro" id="IPR013783">
    <property type="entry name" value="Ig-like_fold"/>
</dbReference>
<dbReference type="BioCyc" id="RCHA213810:RUM_RS02650-MONOMER"/>
<dbReference type="RefSeq" id="WP_015557676.1">
    <property type="nucleotide sequence ID" value="NC_021039.1"/>
</dbReference>
<dbReference type="SUPFAM" id="SSF49478">
    <property type="entry name" value="Cna protein B-type domain"/>
    <property type="match status" value="1"/>
</dbReference>
<reference evidence="3" key="2">
    <citation type="submission" date="2010-03" db="EMBL/GenBank/DDBJ databases">
        <authorList>
            <person name="Pajon A."/>
        </authorList>
    </citation>
    <scope>NUCLEOTIDE SEQUENCE</scope>
    <source>
        <strain evidence="3">Type strain: 18P13</strain>
    </source>
</reference>
<evidence type="ECO:0000313" key="4">
    <source>
        <dbReference type="Proteomes" id="UP000007054"/>
    </source>
</evidence>
<dbReference type="Gene3D" id="2.60.40.10">
    <property type="entry name" value="Immunoglobulins"/>
    <property type="match status" value="1"/>
</dbReference>
<dbReference type="InterPro" id="IPR008454">
    <property type="entry name" value="Collagen-bd_Cna-like_B-typ_dom"/>
</dbReference>
<dbReference type="Pfam" id="PF05738">
    <property type="entry name" value="Cna_B"/>
    <property type="match status" value="1"/>
</dbReference>
<dbReference type="PATRIC" id="fig|213810.4.peg.455"/>
<proteinExistence type="predicted"/>
<dbReference type="CDD" id="cd00222">
    <property type="entry name" value="CollagenBindB"/>
    <property type="match status" value="1"/>
</dbReference>
<dbReference type="Gene3D" id="2.60.40.1140">
    <property type="entry name" value="Collagen-binding surface protein Cna, B-type domain"/>
    <property type="match status" value="1"/>
</dbReference>
<evidence type="ECO:0000259" key="2">
    <source>
        <dbReference type="Pfam" id="PF05738"/>
    </source>
</evidence>
<evidence type="ECO:0000256" key="1">
    <source>
        <dbReference type="SAM" id="SignalP"/>
    </source>
</evidence>
<sequence length="292" mass="31919">MKSSKYCWTAALLLVLCMLLPWCGVAAADVSDKEYGSFSATFNAGAAPLRSAEITLYRVADVEFNQEQTLYHYTDAYAACGVDLDTLGQTDAAAQMLQFISDKGLTGMTGTTDDQGRVAFSQVPFGLYLVAQTNEVPYFSKSAPFFSCIPYLDGGQICYDVDATPKVSVEILIDLTVKKVWNDDGTGRPEQIQVMLSRGGQLVDTVTLSEENQWSHMWSAVPQSDDWTVREVEVPNYTPSYRREGNTFIVENTPKLVQTGQLKWPVPVLACLGGALLLTGVALGRKKQHAGA</sequence>
<name>D4LAX4_RUMC1</name>
<dbReference type="HOGENOM" id="CLU_076305_0_0_9"/>
<feature type="signal peptide" evidence="1">
    <location>
        <begin position="1"/>
        <end position="27"/>
    </location>
</feature>
<dbReference type="KEGG" id="rch:RUM_05490"/>
<dbReference type="Proteomes" id="UP000007054">
    <property type="component" value="Chromosome"/>
</dbReference>
<dbReference type="STRING" id="213810.RUM_05490"/>
<keyword evidence="1" id="KW-0732">Signal</keyword>
<feature type="chain" id="PRO_5003060504" description="CNA-B domain-containing protein" evidence="1">
    <location>
        <begin position="28"/>
        <end position="292"/>
    </location>
</feature>
<dbReference type="AlphaFoldDB" id="D4LAX4"/>
<dbReference type="EMBL" id="FP929052">
    <property type="protein sequence ID" value="CBL16769.1"/>
    <property type="molecule type" value="Genomic_DNA"/>
</dbReference>
<keyword evidence="4" id="KW-1185">Reference proteome</keyword>
<gene>
    <name evidence="3" type="ordered locus">RUM_05490</name>
</gene>
<reference evidence="3" key="1">
    <citation type="submission" date="2010-03" db="EMBL/GenBank/DDBJ databases">
        <title>The genome sequence of Ruminococcus sp. 18P13.</title>
        <authorList>
            <consortium name="metaHIT consortium -- http://www.metahit.eu/"/>
            <person name="Pajon A."/>
            <person name="Turner K."/>
            <person name="Parkhill J."/>
            <person name="Bernalier A."/>
        </authorList>
    </citation>
    <scope>NUCLEOTIDE SEQUENCE [LARGE SCALE GENOMIC DNA]</scope>
    <source>
        <strain evidence="3">Type strain: 18P13</strain>
    </source>
</reference>
<accession>D4LAX4</accession>
<organism evidence="3 4">
    <name type="scientific">Ruminococcus champanellensis (strain DSM 18848 / JCM 17042 / KCTC 15320 / 18P13)</name>
    <dbReference type="NCBI Taxonomy" id="213810"/>
    <lineage>
        <taxon>Bacteria</taxon>
        <taxon>Bacillati</taxon>
        <taxon>Bacillota</taxon>
        <taxon>Clostridia</taxon>
        <taxon>Eubacteriales</taxon>
        <taxon>Oscillospiraceae</taxon>
        <taxon>Ruminococcus</taxon>
    </lineage>
</organism>
<feature type="domain" description="CNA-B" evidence="2">
    <location>
        <begin position="176"/>
        <end position="253"/>
    </location>
</feature>
<dbReference type="GeneID" id="83155366"/>
<protein>
    <recommendedName>
        <fullName evidence="2">CNA-B domain-containing protein</fullName>
    </recommendedName>
</protein>